<dbReference type="InterPro" id="IPR020557">
    <property type="entry name" value="Fumarate_lyase_CS"/>
</dbReference>
<dbReference type="EC" id="4.2.1.2" evidence="5"/>
<proteinExistence type="inferred from homology"/>
<dbReference type="InterPro" id="IPR024083">
    <property type="entry name" value="Fumarase/histidase_N"/>
</dbReference>
<feature type="active site" description="Proton donor/acceptor" evidence="5">
    <location>
        <position position="182"/>
    </location>
</feature>
<dbReference type="InterPro" id="IPR008948">
    <property type="entry name" value="L-Aspartase-like"/>
</dbReference>
<dbReference type="Pfam" id="PF10415">
    <property type="entry name" value="FumaraseC_C"/>
    <property type="match status" value="1"/>
</dbReference>
<comment type="catalytic activity">
    <reaction evidence="5">
        <text>(S)-malate = fumarate + H2O</text>
        <dbReference type="Rhea" id="RHEA:12460"/>
        <dbReference type="ChEBI" id="CHEBI:15377"/>
        <dbReference type="ChEBI" id="CHEBI:15589"/>
        <dbReference type="ChEBI" id="CHEBI:29806"/>
        <dbReference type="EC" id="4.2.1.2"/>
    </reaction>
</comment>
<dbReference type="PANTHER" id="PTHR11444:SF22">
    <property type="entry name" value="FUMARATE HYDRATASE CLASS II"/>
    <property type="match status" value="1"/>
</dbReference>
<comment type="pathway">
    <text evidence="5">Carbohydrate metabolism; tricarboxylic acid cycle; (S)-malate from fumarate: step 1/1.</text>
</comment>
<keyword evidence="4 5" id="KW-0456">Lyase</keyword>
<comment type="function">
    <text evidence="5">Involved in the TCA cycle. Catalyzes the stereospecific interconversion of fumarate to L-malate.</text>
</comment>
<evidence type="ECO:0000256" key="5">
    <source>
        <dbReference type="HAMAP-Rule" id="MF_00743"/>
    </source>
</evidence>
<dbReference type="EMBL" id="CP100390">
    <property type="protein sequence ID" value="UZE96214.1"/>
    <property type="molecule type" value="Genomic_DNA"/>
</dbReference>
<feature type="binding site" evidence="5">
    <location>
        <begin position="133"/>
        <end position="135"/>
    </location>
    <ligand>
        <name>substrate</name>
    </ligand>
</feature>
<dbReference type="Proteomes" id="UP001163739">
    <property type="component" value="Chromosome"/>
</dbReference>
<dbReference type="PRINTS" id="PR00149">
    <property type="entry name" value="FUMRATELYASE"/>
</dbReference>
<dbReference type="Pfam" id="PF00206">
    <property type="entry name" value="Lyase_1"/>
    <property type="match status" value="1"/>
</dbReference>
<evidence type="ECO:0000313" key="9">
    <source>
        <dbReference type="Proteomes" id="UP001163739"/>
    </source>
</evidence>
<evidence type="ECO:0000256" key="2">
    <source>
        <dbReference type="ARBA" id="ARBA00022490"/>
    </source>
</evidence>
<comment type="miscellaneous">
    <text evidence="5">There are 2 substrate-binding sites: the catalytic A site, and the non-catalytic B site that may play a role in the transfer of substrate or product between the active site and the solvent. Alternatively, the B site may bind allosteric effectors.</text>
</comment>
<dbReference type="InterPro" id="IPR022761">
    <property type="entry name" value="Fumarate_lyase_N"/>
</dbReference>
<dbReference type="Gene3D" id="1.10.40.30">
    <property type="entry name" value="Fumarase/aspartase (C-terminal domain)"/>
    <property type="match status" value="1"/>
</dbReference>
<evidence type="ECO:0000256" key="4">
    <source>
        <dbReference type="ARBA" id="ARBA00023239"/>
    </source>
</evidence>
<dbReference type="InterPro" id="IPR018951">
    <property type="entry name" value="Fumarase_C_C"/>
</dbReference>
<feature type="domain" description="Fumarate lyase N-terminal" evidence="6">
    <location>
        <begin position="12"/>
        <end position="336"/>
    </location>
</feature>
<dbReference type="PRINTS" id="PR00145">
    <property type="entry name" value="ARGSUCLYASE"/>
</dbReference>
<feature type="binding site" evidence="5">
    <location>
        <begin position="318"/>
        <end position="320"/>
    </location>
    <ligand>
        <name>substrate</name>
    </ligand>
</feature>
<dbReference type="Gene3D" id="1.10.275.10">
    <property type="entry name" value="Fumarase/aspartase (N-terminal domain)"/>
    <property type="match status" value="1"/>
</dbReference>
<evidence type="ECO:0000256" key="3">
    <source>
        <dbReference type="ARBA" id="ARBA00022532"/>
    </source>
</evidence>
<evidence type="ECO:0000259" key="7">
    <source>
        <dbReference type="Pfam" id="PF10415"/>
    </source>
</evidence>
<comment type="subcellular location">
    <subcellularLocation>
        <location evidence="5">Cytoplasm</location>
    </subcellularLocation>
</comment>
<evidence type="ECO:0000256" key="1">
    <source>
        <dbReference type="ARBA" id="ARBA00009084"/>
    </source>
</evidence>
<feature type="domain" description="Fumarase C C-terminal" evidence="7">
    <location>
        <begin position="402"/>
        <end position="455"/>
    </location>
</feature>
<sequence>MSQFRTETDSMGPVKVPKQALYGAQTQRAVNNFPISDQPMPACFIVALAQIKQAAAISNGQLGLLDSGMTKAITAACEEVAGGQHLDQFPIDVFQTGSGTSTNMNMNEVIATLASERSGQPVGPNDHVNMGQSSNDVIPTAIHVSAAVALNQHLIPALNHLHQCLIDKAQSVDDCVKTGRTHLMDAMPVRLSQELGGWAEQILNAINRLENLKPELHALAQGGTAVGTGVNAHPDFASLFVKELSQICGLAFSVSPNFFVSISSQDTAVALSGQLKVLAVSLMKISNDLRWMNSGPLAGLGEIELEALQPGSSIMPGKVNPVIPEAVAMVAAQVMGNDTTVTIAAQSGNFQLNVMLPVIAYNLLQSIELLANAARLLADKSINSFTVRKDNLEQNLARNPILVTALNSIIGYQKAAKIAKKAYASGQPIIDVAEQETDLSREELEGLLDPIKLTKGG</sequence>
<dbReference type="SUPFAM" id="SSF48557">
    <property type="entry name" value="L-aspartase-like"/>
    <property type="match status" value="1"/>
</dbReference>
<comment type="caution">
    <text evidence="5">Lacks conserved residue(s) required for the propagation of feature annotation.</text>
</comment>
<feature type="active site" evidence="5">
    <location>
        <position position="312"/>
    </location>
</feature>
<dbReference type="InterPro" id="IPR000362">
    <property type="entry name" value="Fumarate_lyase_fam"/>
</dbReference>
<feature type="binding site" evidence="5">
    <location>
        <position position="313"/>
    </location>
    <ligand>
        <name>substrate</name>
    </ligand>
</feature>
<dbReference type="PROSITE" id="PS00163">
    <property type="entry name" value="FUMARATE_LYASES"/>
    <property type="match status" value="1"/>
</dbReference>
<dbReference type="PANTHER" id="PTHR11444">
    <property type="entry name" value="ASPARTATEAMMONIA/ARGININOSUCCINATE/ADENYLOSUCCINATE LYASE"/>
    <property type="match status" value="1"/>
</dbReference>
<organism evidence="8 9">
    <name type="scientific">Alkalimarinus alittae</name>
    <dbReference type="NCBI Taxonomy" id="2961619"/>
    <lineage>
        <taxon>Bacteria</taxon>
        <taxon>Pseudomonadati</taxon>
        <taxon>Pseudomonadota</taxon>
        <taxon>Gammaproteobacteria</taxon>
        <taxon>Alteromonadales</taxon>
        <taxon>Alteromonadaceae</taxon>
        <taxon>Alkalimarinus</taxon>
    </lineage>
</organism>
<name>A0ABY6N2I4_9ALTE</name>
<keyword evidence="2 5" id="KW-0963">Cytoplasm</keyword>
<dbReference type="CDD" id="cd01362">
    <property type="entry name" value="Fumarase_classII"/>
    <property type="match status" value="1"/>
</dbReference>
<dbReference type="NCBIfam" id="NF008909">
    <property type="entry name" value="PRK12273.1"/>
    <property type="match status" value="1"/>
</dbReference>
<evidence type="ECO:0000259" key="6">
    <source>
        <dbReference type="Pfam" id="PF00206"/>
    </source>
</evidence>
<evidence type="ECO:0000313" key="8">
    <source>
        <dbReference type="EMBL" id="UZE96214.1"/>
    </source>
</evidence>
<feature type="site" description="Important for catalytic activity" evidence="5">
    <location>
        <position position="325"/>
    </location>
</feature>
<feature type="binding site" evidence="5">
    <location>
        <position position="181"/>
    </location>
    <ligand>
        <name>substrate</name>
    </ligand>
</feature>
<comment type="similarity">
    <text evidence="1 5">Belongs to the class-II fumarase/aspartase family. Fumarase subfamily.</text>
</comment>
<dbReference type="HAMAP" id="MF_00743">
    <property type="entry name" value="FumaraseC"/>
    <property type="match status" value="1"/>
</dbReference>
<comment type="subunit">
    <text evidence="5">Homotetramer.</text>
</comment>
<feature type="binding site" evidence="5">
    <location>
        <begin position="98"/>
        <end position="100"/>
    </location>
    <ligand>
        <name>substrate</name>
    </ligand>
</feature>
<reference evidence="8" key="1">
    <citation type="submission" date="2022-06" db="EMBL/GenBank/DDBJ databases">
        <title>Alkalimarinus sp. nov., isolated from gut of a Alitta virens.</title>
        <authorList>
            <person name="Yang A.I."/>
            <person name="Shin N.-R."/>
        </authorList>
    </citation>
    <scope>NUCLEOTIDE SEQUENCE</scope>
    <source>
        <strain evidence="8">A2M4</strain>
    </source>
</reference>
<dbReference type="InterPro" id="IPR005677">
    <property type="entry name" value="Fum_hydII"/>
</dbReference>
<keyword evidence="9" id="KW-1185">Reference proteome</keyword>
<gene>
    <name evidence="5" type="primary">fumC</name>
    <name evidence="8" type="ORF">NKI27_00265</name>
</gene>
<dbReference type="Gene3D" id="1.20.200.10">
    <property type="entry name" value="Fumarase/aspartase (Central domain)"/>
    <property type="match status" value="1"/>
</dbReference>
<protein>
    <recommendedName>
        <fullName evidence="5">Fumarate hydratase class II</fullName>
        <shortName evidence="5">Fumarase C</shortName>
        <ecNumber evidence="5">4.2.1.2</ecNumber>
    </recommendedName>
    <alternativeName>
        <fullName evidence="5">Aerobic fumarase</fullName>
    </alternativeName>
    <alternativeName>
        <fullName evidence="5">Iron-independent fumarase</fullName>
    </alternativeName>
</protein>
<dbReference type="RefSeq" id="WP_265047698.1">
    <property type="nucleotide sequence ID" value="NZ_CP100390.1"/>
</dbReference>
<keyword evidence="3 5" id="KW-0816">Tricarboxylic acid cycle</keyword>
<accession>A0ABY6N2I4</accession>